<protein>
    <submittedName>
        <fullName evidence="1">Uncharacterized protein</fullName>
    </submittedName>
</protein>
<dbReference type="Proteomes" id="UP000076154">
    <property type="component" value="Unassembled WGS sequence"/>
</dbReference>
<dbReference type="EMBL" id="LUEZ02000001">
    <property type="protein sequence ID" value="RDB31084.1"/>
    <property type="molecule type" value="Genomic_DNA"/>
</dbReference>
<reference evidence="1" key="1">
    <citation type="submission" date="2018-04" db="EMBL/GenBank/DDBJ databases">
        <title>Whole genome sequencing of Hypsizygus marmoreus.</title>
        <authorList>
            <person name="Choi I.-G."/>
            <person name="Min B."/>
            <person name="Kim J.-G."/>
            <person name="Kim S."/>
            <person name="Oh Y.-L."/>
            <person name="Kong W.-S."/>
            <person name="Park H."/>
            <person name="Jeong J."/>
            <person name="Song E.-S."/>
        </authorList>
    </citation>
    <scope>NUCLEOTIDE SEQUENCE [LARGE SCALE GENOMIC DNA]</scope>
    <source>
        <strain evidence="1">51987-8</strain>
    </source>
</reference>
<gene>
    <name evidence="1" type="ORF">Hypma_000051</name>
</gene>
<dbReference type="AlphaFoldDB" id="A0A369KH61"/>
<comment type="caution">
    <text evidence="1">The sequence shown here is derived from an EMBL/GenBank/DDBJ whole genome shotgun (WGS) entry which is preliminary data.</text>
</comment>
<name>A0A369KH61_HYPMA</name>
<dbReference type="InParanoid" id="A0A369KH61"/>
<evidence type="ECO:0000313" key="1">
    <source>
        <dbReference type="EMBL" id="RDB31084.1"/>
    </source>
</evidence>
<keyword evidence="2" id="KW-1185">Reference proteome</keyword>
<organism evidence="1 2">
    <name type="scientific">Hypsizygus marmoreus</name>
    <name type="common">White beech mushroom</name>
    <name type="synonym">Agaricus marmoreus</name>
    <dbReference type="NCBI Taxonomy" id="39966"/>
    <lineage>
        <taxon>Eukaryota</taxon>
        <taxon>Fungi</taxon>
        <taxon>Dikarya</taxon>
        <taxon>Basidiomycota</taxon>
        <taxon>Agaricomycotina</taxon>
        <taxon>Agaricomycetes</taxon>
        <taxon>Agaricomycetidae</taxon>
        <taxon>Agaricales</taxon>
        <taxon>Tricholomatineae</taxon>
        <taxon>Lyophyllaceae</taxon>
        <taxon>Hypsizygus</taxon>
    </lineage>
</organism>
<proteinExistence type="predicted"/>
<sequence length="106" mass="11790">MHDSDEPFLLYCATVCPTATRGVKLAPFILPLDANHALRVLERRSAPFAAWPVRTIDCAPRPWFGRCTHSRNIRLCLTATERARWTGNTVSNNVLNGGGRTLPPFS</sequence>
<accession>A0A369KH61</accession>
<evidence type="ECO:0000313" key="2">
    <source>
        <dbReference type="Proteomes" id="UP000076154"/>
    </source>
</evidence>